<dbReference type="SMART" id="SM00355">
    <property type="entry name" value="ZnF_C2H2"/>
    <property type="match status" value="2"/>
</dbReference>
<evidence type="ECO:0000256" key="1">
    <source>
        <dbReference type="ARBA" id="ARBA00022723"/>
    </source>
</evidence>
<dbReference type="InterPro" id="IPR036236">
    <property type="entry name" value="Znf_C2H2_sf"/>
</dbReference>
<name>A0A162XB39_PHYB8</name>
<dbReference type="OrthoDB" id="6365676at2759"/>
<sequence>KQYVCEHTDCHRRFKRPEHLKRHQRIHTAERPFECTYPGCGRTFARSDNLTQHIKTHEK</sequence>
<dbReference type="PANTHER" id="PTHR23235:SF127">
    <property type="entry name" value="TRANSCRIPTION FACTOR, PUTATIVE (AFU_ORTHOLOGUE AFUA_3G09820)-RELATED"/>
    <property type="match status" value="1"/>
</dbReference>
<dbReference type="EMBL" id="KV440980">
    <property type="protein sequence ID" value="OAD73625.1"/>
    <property type="molecule type" value="Genomic_DNA"/>
</dbReference>
<protein>
    <submittedName>
        <fullName evidence="7">C2H2-type zinc finger transcription factor</fullName>
    </submittedName>
</protein>
<evidence type="ECO:0000259" key="6">
    <source>
        <dbReference type="PROSITE" id="PS50157"/>
    </source>
</evidence>
<keyword evidence="3 5" id="KW-0863">Zinc-finger</keyword>
<keyword evidence="2" id="KW-0677">Repeat</keyword>
<dbReference type="InterPro" id="IPR013087">
    <property type="entry name" value="Znf_C2H2_type"/>
</dbReference>
<proteinExistence type="predicted"/>
<keyword evidence="8" id="KW-1185">Reference proteome</keyword>
<accession>A0A162XB39</accession>
<dbReference type="STRING" id="763407.A0A162XB39"/>
<evidence type="ECO:0000256" key="2">
    <source>
        <dbReference type="ARBA" id="ARBA00022737"/>
    </source>
</evidence>
<dbReference type="VEuPathDB" id="FungiDB:PHYBLDRAFT_95464"/>
<dbReference type="PROSITE" id="PS50157">
    <property type="entry name" value="ZINC_FINGER_C2H2_2"/>
    <property type="match status" value="2"/>
</dbReference>
<keyword evidence="4" id="KW-0862">Zinc</keyword>
<feature type="non-terminal residue" evidence="7">
    <location>
        <position position="1"/>
    </location>
</feature>
<dbReference type="PANTHER" id="PTHR23235">
    <property type="entry name" value="KRUEPPEL-LIKE TRANSCRIPTION FACTOR"/>
    <property type="match status" value="1"/>
</dbReference>
<evidence type="ECO:0000256" key="4">
    <source>
        <dbReference type="ARBA" id="ARBA00022833"/>
    </source>
</evidence>
<dbReference type="InParanoid" id="A0A162XB39"/>
<dbReference type="RefSeq" id="XP_018291665.1">
    <property type="nucleotide sequence ID" value="XM_018443908.1"/>
</dbReference>
<dbReference type="FunFam" id="3.30.160.60:FF:000125">
    <property type="entry name" value="Putative zinc finger protein 143"/>
    <property type="match status" value="1"/>
</dbReference>
<evidence type="ECO:0000256" key="5">
    <source>
        <dbReference type="PROSITE-ProRule" id="PRU00042"/>
    </source>
</evidence>
<evidence type="ECO:0000313" key="7">
    <source>
        <dbReference type="EMBL" id="OAD73625.1"/>
    </source>
</evidence>
<evidence type="ECO:0000313" key="8">
    <source>
        <dbReference type="Proteomes" id="UP000077315"/>
    </source>
</evidence>
<dbReference type="PROSITE" id="PS00028">
    <property type="entry name" value="ZINC_FINGER_C2H2_1"/>
    <property type="match status" value="2"/>
</dbReference>
<feature type="domain" description="C2H2-type" evidence="6">
    <location>
        <begin position="33"/>
        <end position="59"/>
    </location>
</feature>
<dbReference type="Gene3D" id="3.30.160.60">
    <property type="entry name" value="Classic Zinc Finger"/>
    <property type="match status" value="2"/>
</dbReference>
<feature type="domain" description="C2H2-type" evidence="6">
    <location>
        <begin position="3"/>
        <end position="32"/>
    </location>
</feature>
<dbReference type="AlphaFoldDB" id="A0A162XB39"/>
<dbReference type="FunFam" id="3.30.160.60:FF:000072">
    <property type="entry name" value="zinc finger protein 143 isoform X1"/>
    <property type="match status" value="1"/>
</dbReference>
<dbReference type="GO" id="GO:0000981">
    <property type="term" value="F:DNA-binding transcription factor activity, RNA polymerase II-specific"/>
    <property type="evidence" value="ECO:0007669"/>
    <property type="project" value="UniProtKB-ARBA"/>
</dbReference>
<dbReference type="GO" id="GO:0000978">
    <property type="term" value="F:RNA polymerase II cis-regulatory region sequence-specific DNA binding"/>
    <property type="evidence" value="ECO:0007669"/>
    <property type="project" value="TreeGrafter"/>
</dbReference>
<organism evidence="7 8">
    <name type="scientific">Phycomyces blakesleeanus (strain ATCC 8743b / DSM 1359 / FGSC 10004 / NBRC 33097 / NRRL 1555)</name>
    <dbReference type="NCBI Taxonomy" id="763407"/>
    <lineage>
        <taxon>Eukaryota</taxon>
        <taxon>Fungi</taxon>
        <taxon>Fungi incertae sedis</taxon>
        <taxon>Mucoromycota</taxon>
        <taxon>Mucoromycotina</taxon>
        <taxon>Mucoromycetes</taxon>
        <taxon>Mucorales</taxon>
        <taxon>Phycomycetaceae</taxon>
        <taxon>Phycomyces</taxon>
    </lineage>
</organism>
<gene>
    <name evidence="7" type="ORF">PHYBLDRAFT_95464</name>
</gene>
<reference evidence="8" key="1">
    <citation type="submission" date="2015-06" db="EMBL/GenBank/DDBJ databases">
        <title>Expansion of signal transduction pathways in fungi by whole-genome duplication.</title>
        <authorList>
            <consortium name="DOE Joint Genome Institute"/>
            <person name="Corrochano L.M."/>
            <person name="Kuo A."/>
            <person name="Marcet-Houben M."/>
            <person name="Polaino S."/>
            <person name="Salamov A."/>
            <person name="Villalobos J.M."/>
            <person name="Alvarez M.I."/>
            <person name="Avalos J."/>
            <person name="Benito E.P."/>
            <person name="Benoit I."/>
            <person name="Burger G."/>
            <person name="Camino L.P."/>
            <person name="Canovas D."/>
            <person name="Cerda-Olmedo E."/>
            <person name="Cheng J.-F."/>
            <person name="Dominguez A."/>
            <person name="Elias M."/>
            <person name="Eslava A.P."/>
            <person name="Glaser F."/>
            <person name="Grimwood J."/>
            <person name="Gutierrez G."/>
            <person name="Heitman J."/>
            <person name="Henrissat B."/>
            <person name="Iturriaga E.A."/>
            <person name="Lang B.F."/>
            <person name="Lavin J.L."/>
            <person name="Lee S."/>
            <person name="Li W."/>
            <person name="Lindquist E."/>
            <person name="Lopez-Garcia S."/>
            <person name="Luque E.M."/>
            <person name="Marcos A.T."/>
            <person name="Martin J."/>
            <person name="McCluskey K."/>
            <person name="Medina H.R."/>
            <person name="Miralles-Duran A."/>
            <person name="Miyazaki A."/>
            <person name="Munoz-Torres E."/>
            <person name="Oguiza J.A."/>
            <person name="Ohm R."/>
            <person name="Olmedo M."/>
            <person name="Orejas M."/>
            <person name="Ortiz-Castellanos L."/>
            <person name="Pisabarro A.G."/>
            <person name="Rodriguez-Romero J."/>
            <person name="Ruiz-Herrera J."/>
            <person name="Ruiz-Vazquez R."/>
            <person name="Sanz C."/>
            <person name="Schackwitz W."/>
            <person name="Schmutz J."/>
            <person name="Shahriari M."/>
            <person name="Shelest E."/>
            <person name="Silva-Franco F."/>
            <person name="Soanes D."/>
            <person name="Syed K."/>
            <person name="Tagua V.G."/>
            <person name="Talbot N.J."/>
            <person name="Thon M."/>
            <person name="De vries R.P."/>
            <person name="Wiebenga A."/>
            <person name="Yadav J.S."/>
            <person name="Braun E.L."/>
            <person name="Baker S."/>
            <person name="Garre V."/>
            <person name="Horwitz B."/>
            <person name="Torres-Martinez S."/>
            <person name="Idnurm A."/>
            <person name="Herrera-Estrella A."/>
            <person name="Gabaldon T."/>
            <person name="Grigoriev I.V."/>
        </authorList>
    </citation>
    <scope>NUCLEOTIDE SEQUENCE [LARGE SCALE GENOMIC DNA]</scope>
    <source>
        <strain evidence="8">NRRL 1555(-)</strain>
    </source>
</reference>
<dbReference type="Proteomes" id="UP000077315">
    <property type="component" value="Unassembled WGS sequence"/>
</dbReference>
<dbReference type="Pfam" id="PF00096">
    <property type="entry name" value="zf-C2H2"/>
    <property type="match status" value="2"/>
</dbReference>
<keyword evidence="1" id="KW-0479">Metal-binding</keyword>
<evidence type="ECO:0000256" key="3">
    <source>
        <dbReference type="ARBA" id="ARBA00022771"/>
    </source>
</evidence>
<dbReference type="SUPFAM" id="SSF57667">
    <property type="entry name" value="beta-beta-alpha zinc fingers"/>
    <property type="match status" value="1"/>
</dbReference>
<dbReference type="GeneID" id="29004813"/>
<feature type="non-terminal residue" evidence="7">
    <location>
        <position position="59"/>
    </location>
</feature>
<dbReference type="GO" id="GO:0008270">
    <property type="term" value="F:zinc ion binding"/>
    <property type="evidence" value="ECO:0007669"/>
    <property type="project" value="UniProtKB-KW"/>
</dbReference>